<dbReference type="SUPFAM" id="SSF55486">
    <property type="entry name" value="Metalloproteases ('zincins'), catalytic domain"/>
    <property type="match status" value="1"/>
</dbReference>
<dbReference type="PANTHER" id="PTHR11733">
    <property type="entry name" value="ZINC METALLOPROTEASE FAMILY M13 NEPRILYSIN-RELATED"/>
    <property type="match status" value="1"/>
</dbReference>
<gene>
    <name evidence="2" type="ORF">HPB48_011614</name>
</gene>
<organism evidence="2 3">
    <name type="scientific">Haemaphysalis longicornis</name>
    <name type="common">Bush tick</name>
    <dbReference type="NCBI Taxonomy" id="44386"/>
    <lineage>
        <taxon>Eukaryota</taxon>
        <taxon>Metazoa</taxon>
        <taxon>Ecdysozoa</taxon>
        <taxon>Arthropoda</taxon>
        <taxon>Chelicerata</taxon>
        <taxon>Arachnida</taxon>
        <taxon>Acari</taxon>
        <taxon>Parasitiformes</taxon>
        <taxon>Ixodida</taxon>
        <taxon>Ixodoidea</taxon>
        <taxon>Ixodidae</taxon>
        <taxon>Haemaphysalinae</taxon>
        <taxon>Haemaphysalis</taxon>
    </lineage>
</organism>
<dbReference type="Gene3D" id="3.40.390.10">
    <property type="entry name" value="Collagenase (Catalytic Domain)"/>
    <property type="match status" value="1"/>
</dbReference>
<dbReference type="Proteomes" id="UP000821853">
    <property type="component" value="Chromosome 3"/>
</dbReference>
<dbReference type="GO" id="GO:0005886">
    <property type="term" value="C:plasma membrane"/>
    <property type="evidence" value="ECO:0007669"/>
    <property type="project" value="TreeGrafter"/>
</dbReference>
<dbReference type="InterPro" id="IPR024079">
    <property type="entry name" value="MetalloPept_cat_dom_sf"/>
</dbReference>
<proteinExistence type="predicted"/>
<dbReference type="InterPro" id="IPR000718">
    <property type="entry name" value="Peptidase_M13"/>
</dbReference>
<dbReference type="InterPro" id="IPR018497">
    <property type="entry name" value="Peptidase_M13_C"/>
</dbReference>
<name>A0A9J6GAE8_HAELO</name>
<accession>A0A9J6GAE8</accession>
<dbReference type="GO" id="GO:0004222">
    <property type="term" value="F:metalloendopeptidase activity"/>
    <property type="evidence" value="ECO:0007669"/>
    <property type="project" value="InterPro"/>
</dbReference>
<dbReference type="OrthoDB" id="6495569at2759"/>
<reference evidence="2 3" key="1">
    <citation type="journal article" date="2020" name="Cell">
        <title>Large-Scale Comparative Analyses of Tick Genomes Elucidate Their Genetic Diversity and Vector Capacities.</title>
        <authorList>
            <consortium name="Tick Genome and Microbiome Consortium (TIGMIC)"/>
            <person name="Jia N."/>
            <person name="Wang J."/>
            <person name="Shi W."/>
            <person name="Du L."/>
            <person name="Sun Y."/>
            <person name="Zhan W."/>
            <person name="Jiang J.F."/>
            <person name="Wang Q."/>
            <person name="Zhang B."/>
            <person name="Ji P."/>
            <person name="Bell-Sakyi L."/>
            <person name="Cui X.M."/>
            <person name="Yuan T.T."/>
            <person name="Jiang B.G."/>
            <person name="Yang W.F."/>
            <person name="Lam T.T."/>
            <person name="Chang Q.C."/>
            <person name="Ding S.J."/>
            <person name="Wang X.J."/>
            <person name="Zhu J.G."/>
            <person name="Ruan X.D."/>
            <person name="Zhao L."/>
            <person name="Wei J.T."/>
            <person name="Ye R.Z."/>
            <person name="Que T.C."/>
            <person name="Du C.H."/>
            <person name="Zhou Y.H."/>
            <person name="Cheng J.X."/>
            <person name="Dai P.F."/>
            <person name="Guo W.B."/>
            <person name="Han X.H."/>
            <person name="Huang E.J."/>
            <person name="Li L.F."/>
            <person name="Wei W."/>
            <person name="Gao Y.C."/>
            <person name="Liu J.Z."/>
            <person name="Shao H.Z."/>
            <person name="Wang X."/>
            <person name="Wang C.C."/>
            <person name="Yang T.C."/>
            <person name="Huo Q.B."/>
            <person name="Li W."/>
            <person name="Chen H.Y."/>
            <person name="Chen S.E."/>
            <person name="Zhou L.G."/>
            <person name="Ni X.B."/>
            <person name="Tian J.H."/>
            <person name="Sheng Y."/>
            <person name="Liu T."/>
            <person name="Pan Y.S."/>
            <person name="Xia L.Y."/>
            <person name="Li J."/>
            <person name="Zhao F."/>
            <person name="Cao W.C."/>
        </authorList>
    </citation>
    <scope>NUCLEOTIDE SEQUENCE [LARGE SCALE GENOMIC DNA]</scope>
    <source>
        <strain evidence="2">HaeL-2018</strain>
    </source>
</reference>
<evidence type="ECO:0000259" key="1">
    <source>
        <dbReference type="Pfam" id="PF01431"/>
    </source>
</evidence>
<dbReference type="EMBL" id="JABSTR010000005">
    <property type="protein sequence ID" value="KAH9371316.1"/>
    <property type="molecule type" value="Genomic_DNA"/>
</dbReference>
<evidence type="ECO:0000313" key="2">
    <source>
        <dbReference type="EMBL" id="KAH9371316.1"/>
    </source>
</evidence>
<sequence>MLSDFTGLVAAHDAYLSLSPRKREQSFHGFPHKDEQLFFISYCLKSCNIDPDTMTPPYASSRDRCQVPLRMLGAFGQAFRCPAGSPMWIYNESRRCTFW</sequence>
<feature type="domain" description="Peptidase M13 C-terminal" evidence="1">
    <location>
        <begin position="3"/>
        <end position="91"/>
    </location>
</feature>
<comment type="caution">
    <text evidence="2">The sequence shown here is derived from an EMBL/GenBank/DDBJ whole genome shotgun (WGS) entry which is preliminary data.</text>
</comment>
<dbReference type="VEuPathDB" id="VectorBase:HLOH_054317"/>
<protein>
    <recommendedName>
        <fullName evidence="1">Peptidase M13 C-terminal domain-containing protein</fullName>
    </recommendedName>
</protein>
<dbReference type="PROSITE" id="PS51885">
    <property type="entry name" value="NEPRILYSIN"/>
    <property type="match status" value="1"/>
</dbReference>
<keyword evidence="3" id="KW-1185">Reference proteome</keyword>
<dbReference type="Pfam" id="PF01431">
    <property type="entry name" value="Peptidase_M13"/>
    <property type="match status" value="1"/>
</dbReference>
<dbReference type="PANTHER" id="PTHR11733:SF241">
    <property type="entry name" value="GH26575P-RELATED"/>
    <property type="match status" value="1"/>
</dbReference>
<dbReference type="AlphaFoldDB" id="A0A9J6GAE8"/>
<dbReference type="GO" id="GO:0016485">
    <property type="term" value="P:protein processing"/>
    <property type="evidence" value="ECO:0007669"/>
    <property type="project" value="TreeGrafter"/>
</dbReference>
<evidence type="ECO:0000313" key="3">
    <source>
        <dbReference type="Proteomes" id="UP000821853"/>
    </source>
</evidence>